<accession>A0A1H9ECE0</accession>
<keyword evidence="3" id="KW-0808">Transferase</keyword>
<keyword evidence="3" id="KW-0418">Kinase</keyword>
<dbReference type="PANTHER" id="PTHR40086">
    <property type="entry name" value="PHOSPHOTRANSFERASE YTMP-RELATED"/>
    <property type="match status" value="1"/>
</dbReference>
<dbReference type="Proteomes" id="UP000199055">
    <property type="component" value="Unassembled WGS sequence"/>
</dbReference>
<protein>
    <submittedName>
        <fullName evidence="3">Thiamine kinase</fullName>
    </submittedName>
</protein>
<dbReference type="PANTHER" id="PTHR40086:SF1">
    <property type="entry name" value="CELL CYCLE REGULATOR CCRZ"/>
    <property type="match status" value="1"/>
</dbReference>
<evidence type="ECO:0000313" key="4">
    <source>
        <dbReference type="Proteomes" id="UP000199055"/>
    </source>
</evidence>
<dbReference type="AlphaFoldDB" id="A0A1H9ECE0"/>
<dbReference type="InterPro" id="IPR052077">
    <property type="entry name" value="CcrZ_PhaseVar_Mediator"/>
</dbReference>
<dbReference type="STRING" id="403935.SAMN05216481_10543"/>
<name>A0A1H9ECE0_9ACTN</name>
<dbReference type="EMBL" id="FOET01000005">
    <property type="protein sequence ID" value="SEQ23257.1"/>
    <property type="molecule type" value="Genomic_DNA"/>
</dbReference>
<evidence type="ECO:0000313" key="3">
    <source>
        <dbReference type="EMBL" id="SEQ23257.1"/>
    </source>
</evidence>
<feature type="domain" description="Aminoglycoside phosphotransferase" evidence="2">
    <location>
        <begin position="30"/>
        <end position="245"/>
    </location>
</feature>
<keyword evidence="4" id="KW-1185">Reference proteome</keyword>
<proteinExistence type="predicted"/>
<organism evidence="3 4">
    <name type="scientific">Streptomyces radiopugnans</name>
    <dbReference type="NCBI Taxonomy" id="403935"/>
    <lineage>
        <taxon>Bacteria</taxon>
        <taxon>Bacillati</taxon>
        <taxon>Actinomycetota</taxon>
        <taxon>Actinomycetes</taxon>
        <taxon>Kitasatosporales</taxon>
        <taxon>Streptomycetaceae</taxon>
        <taxon>Streptomyces</taxon>
    </lineage>
</organism>
<dbReference type="GO" id="GO:0016301">
    <property type="term" value="F:kinase activity"/>
    <property type="evidence" value="ECO:0007669"/>
    <property type="project" value="UniProtKB-KW"/>
</dbReference>
<dbReference type="InterPro" id="IPR002575">
    <property type="entry name" value="Aminoglycoside_PTrfase"/>
</dbReference>
<dbReference type="RefSeq" id="WP_093658713.1">
    <property type="nucleotide sequence ID" value="NZ_FOET01000005.1"/>
</dbReference>
<dbReference type="InterPro" id="IPR011009">
    <property type="entry name" value="Kinase-like_dom_sf"/>
</dbReference>
<dbReference type="Pfam" id="PF01636">
    <property type="entry name" value="APH"/>
    <property type="match status" value="1"/>
</dbReference>
<gene>
    <name evidence="3" type="ORF">SAMN05216481_10543</name>
</gene>
<evidence type="ECO:0000256" key="1">
    <source>
        <dbReference type="SAM" id="MobiDB-lite"/>
    </source>
</evidence>
<reference evidence="3 4" key="1">
    <citation type="submission" date="2016-10" db="EMBL/GenBank/DDBJ databases">
        <authorList>
            <person name="de Groot N.N."/>
        </authorList>
    </citation>
    <scope>NUCLEOTIDE SEQUENCE [LARGE SCALE GENOMIC DNA]</scope>
    <source>
        <strain evidence="3 4">CGMCC 4.3519</strain>
    </source>
</reference>
<sequence length="413" mass="44392">MAHPSTFQGHHRIWHVVPGPGGRGWVKLAEPRDEVLWFDRRCFRSEEDLLAELGRHGVSRVPSARPVGAGGPAVQDFIAGRTLSEVSPTGEAVAEEHLAQILRRFSELARVRPEAVTAARRCSRRERVASPRSSKFLRGLIRFTRRRAYRARRPEYGRLFDRLGVPPRALGRTSRLWSEAGKLTPRPFCLLHGDLHRANLIVDGSGLLWTIDWELAMLGDPLYDLATHLYLMGYPPSQEGEVVERWRTTVEAVLPGAGAAAGQDLPRYLAYKRAQSVYTDVVRQARWLAGAGPAEYGERLSRVAGTVHGVLERAADALGMARVPGRGEVEAAYAAHTAHTAPGRVKPRPGRPASAPAPAPAVRAAAGAGASRPGGRAAGVTGSPPASLPASGGPSGRGGTGPRRLRPPPGRGA</sequence>
<dbReference type="SUPFAM" id="SSF56112">
    <property type="entry name" value="Protein kinase-like (PK-like)"/>
    <property type="match status" value="1"/>
</dbReference>
<feature type="compositionally biased region" description="Low complexity" evidence="1">
    <location>
        <begin position="351"/>
        <end position="392"/>
    </location>
</feature>
<dbReference type="Gene3D" id="3.90.1200.10">
    <property type="match status" value="1"/>
</dbReference>
<evidence type="ECO:0000259" key="2">
    <source>
        <dbReference type="Pfam" id="PF01636"/>
    </source>
</evidence>
<feature type="region of interest" description="Disordered" evidence="1">
    <location>
        <begin position="337"/>
        <end position="413"/>
    </location>
</feature>